<gene>
    <name evidence="1" type="ORF">Amon02_001228500</name>
</gene>
<dbReference type="Proteomes" id="UP001165064">
    <property type="component" value="Unassembled WGS sequence"/>
</dbReference>
<comment type="caution">
    <text evidence="1">The sequence shown here is derived from an EMBL/GenBank/DDBJ whole genome shotgun (WGS) entry which is preliminary data.</text>
</comment>
<keyword evidence="2" id="KW-1185">Reference proteome</keyword>
<protein>
    <submittedName>
        <fullName evidence="1">Unnamed protein product</fullName>
    </submittedName>
</protein>
<evidence type="ECO:0000313" key="1">
    <source>
        <dbReference type="EMBL" id="GMF05293.1"/>
    </source>
</evidence>
<organism evidence="1 2">
    <name type="scientific">Ambrosiozyma monospora</name>
    <name type="common">Yeast</name>
    <name type="synonym">Endomycopsis monosporus</name>
    <dbReference type="NCBI Taxonomy" id="43982"/>
    <lineage>
        <taxon>Eukaryota</taxon>
        <taxon>Fungi</taxon>
        <taxon>Dikarya</taxon>
        <taxon>Ascomycota</taxon>
        <taxon>Saccharomycotina</taxon>
        <taxon>Pichiomycetes</taxon>
        <taxon>Pichiales</taxon>
        <taxon>Pichiaceae</taxon>
        <taxon>Ambrosiozyma</taxon>
    </lineage>
</organism>
<evidence type="ECO:0000313" key="2">
    <source>
        <dbReference type="Proteomes" id="UP001165064"/>
    </source>
</evidence>
<accession>A0ACB5U9H4</accession>
<proteinExistence type="predicted"/>
<name>A0ACB5U9H4_AMBMO</name>
<sequence length="112" mass="13059">MYEVSEDSNGRKMHRLTVLIHIENCFTIINGMEMDRDWIKKLCPSCKPNNDTSMNTDDEPGLNQSRGDVVELKVLKSQWYIHAPDRNKLFLTGRMIEGVLDQMNYYKSEGFL</sequence>
<reference evidence="1" key="1">
    <citation type="submission" date="2023-04" db="EMBL/GenBank/DDBJ databases">
        <title>Ambrosiozyma monospora NBRC 10751.</title>
        <authorList>
            <person name="Ichikawa N."/>
            <person name="Sato H."/>
            <person name="Tonouchi N."/>
        </authorList>
    </citation>
    <scope>NUCLEOTIDE SEQUENCE</scope>
    <source>
        <strain evidence="1">NBRC 10751</strain>
    </source>
</reference>
<dbReference type="EMBL" id="BSXS01014323">
    <property type="protein sequence ID" value="GMF05293.1"/>
    <property type="molecule type" value="Genomic_DNA"/>
</dbReference>